<dbReference type="GO" id="GO:0042593">
    <property type="term" value="P:glucose homeostasis"/>
    <property type="evidence" value="ECO:0007669"/>
    <property type="project" value="TreeGrafter"/>
</dbReference>
<dbReference type="InterPro" id="IPR021569">
    <property type="entry name" value="TUG-UBL1"/>
</dbReference>
<feature type="compositionally biased region" description="Low complexity" evidence="1">
    <location>
        <begin position="488"/>
        <end position="500"/>
    </location>
</feature>
<dbReference type="SUPFAM" id="SSF54236">
    <property type="entry name" value="Ubiquitin-like"/>
    <property type="match status" value="2"/>
</dbReference>
<feature type="region of interest" description="Disordered" evidence="1">
    <location>
        <begin position="469"/>
        <end position="526"/>
    </location>
</feature>
<dbReference type="PANTHER" id="PTHR46467">
    <property type="entry name" value="TETHER CONTAINING UBX DOMAIN FOR GLUT4"/>
    <property type="match status" value="1"/>
</dbReference>
<feature type="domain" description="TUG ubiquitin-like" evidence="2">
    <location>
        <begin position="10"/>
        <end position="73"/>
    </location>
</feature>
<proteinExistence type="predicted"/>
<dbReference type="GO" id="GO:0006886">
    <property type="term" value="P:intracellular protein transport"/>
    <property type="evidence" value="ECO:0007669"/>
    <property type="project" value="TreeGrafter"/>
</dbReference>
<dbReference type="GO" id="GO:0012506">
    <property type="term" value="C:vesicle membrane"/>
    <property type="evidence" value="ECO:0007669"/>
    <property type="project" value="TreeGrafter"/>
</dbReference>
<dbReference type="Gene3D" id="3.10.20.90">
    <property type="entry name" value="Phosphatidylinositol 3-kinase Catalytic Subunit, Chain A, domain 1"/>
    <property type="match status" value="1"/>
</dbReference>
<dbReference type="AlphaFoldDB" id="A0A0K2UHX6"/>
<dbReference type="InterPro" id="IPR029071">
    <property type="entry name" value="Ubiquitin-like_domsf"/>
</dbReference>
<protein>
    <recommendedName>
        <fullName evidence="2">TUG ubiquitin-like domain-containing protein</fullName>
    </recommendedName>
</protein>
<dbReference type="CDD" id="cd16118">
    <property type="entry name" value="UBX2_UBXN9"/>
    <property type="match status" value="1"/>
</dbReference>
<feature type="compositionally biased region" description="Basic and acidic residues" evidence="1">
    <location>
        <begin position="503"/>
        <end position="517"/>
    </location>
</feature>
<dbReference type="EMBL" id="HACA01020467">
    <property type="protein sequence ID" value="CDW37828.1"/>
    <property type="molecule type" value="Transcribed_RNA"/>
</dbReference>
<dbReference type="Pfam" id="PF11470">
    <property type="entry name" value="TUG-UBL1"/>
    <property type="match status" value="1"/>
</dbReference>
<dbReference type="PANTHER" id="PTHR46467:SF1">
    <property type="entry name" value="TETHER CONTAINING UBX DOMAIN FOR GLUT4"/>
    <property type="match status" value="1"/>
</dbReference>
<accession>A0A0K2UHX6</accession>
<dbReference type="CDD" id="cd16105">
    <property type="entry name" value="Ubl_ASPSCR1_like"/>
    <property type="match status" value="1"/>
</dbReference>
<feature type="region of interest" description="Disordered" evidence="1">
    <location>
        <begin position="225"/>
        <end position="281"/>
    </location>
</feature>
<sequence length="526" mass="57927">MSVNSVIILCSTGHRVTVQVTPSQTLMSVLEEVCSKRGISDPTQFDLQHHGKVLDPSNNIRFSNLPNKAQLEMVISPKGGESGSDGIHVPIVFQLEDGTRLPPTSEVTTQSKILEALFLASINVDPSKGEPAILYMRTEIVGWENLQNSSLRSIGITTNARVLIRFFYKNTCAPGIVSSGVCSSKKAKKDDSVFTKVFNFVKDSTTSSQSSTTDSTSLMSKMGQLLPQKSEDSDENKSKKKKGPSSTEAILAKMKANHGSLSQEDQQRPEPKTKSKEAELPLPDPIIHYLDEHENVLAFDSSAAPSTIQFSNIDDAFFEHGVKDLKILQQSNMRAVKQYQDGEAPLMTSKMRKAEEEAEKRELLNKYKKSVIRVQFPHPKRYVLQIVCLSGTTIGELKDRVKEFLKDPTIAFDLIITPPKRVLKPEESFLDVGLVPASCVHISCESKIELKKEVLSNLSNYTGANAACKVNKRRKKESEPSEGAMDQSTGEGSSSSPSTSRVHTKESFGGESSEGKVPKWFKSGKQ</sequence>
<dbReference type="GO" id="GO:0005634">
    <property type="term" value="C:nucleus"/>
    <property type="evidence" value="ECO:0007669"/>
    <property type="project" value="TreeGrafter"/>
</dbReference>
<name>A0A0K2UHX6_LEPSM</name>
<dbReference type="OrthoDB" id="440781at2759"/>
<evidence type="ECO:0000313" key="3">
    <source>
        <dbReference type="EMBL" id="CDW37828.1"/>
    </source>
</evidence>
<dbReference type="GO" id="GO:0005737">
    <property type="term" value="C:cytoplasm"/>
    <property type="evidence" value="ECO:0007669"/>
    <property type="project" value="TreeGrafter"/>
</dbReference>
<evidence type="ECO:0000259" key="2">
    <source>
        <dbReference type="Pfam" id="PF11470"/>
    </source>
</evidence>
<evidence type="ECO:0000256" key="1">
    <source>
        <dbReference type="SAM" id="MobiDB-lite"/>
    </source>
</evidence>
<organism evidence="3">
    <name type="scientific">Lepeophtheirus salmonis</name>
    <name type="common">Salmon louse</name>
    <name type="synonym">Caligus salmonis</name>
    <dbReference type="NCBI Taxonomy" id="72036"/>
    <lineage>
        <taxon>Eukaryota</taxon>
        <taxon>Metazoa</taxon>
        <taxon>Ecdysozoa</taxon>
        <taxon>Arthropoda</taxon>
        <taxon>Crustacea</taxon>
        <taxon>Multicrustacea</taxon>
        <taxon>Hexanauplia</taxon>
        <taxon>Copepoda</taxon>
        <taxon>Siphonostomatoida</taxon>
        <taxon>Caligidae</taxon>
        <taxon>Lepeophtheirus</taxon>
    </lineage>
</organism>
<reference evidence="3" key="1">
    <citation type="submission" date="2014-05" db="EMBL/GenBank/DDBJ databases">
        <authorList>
            <person name="Chronopoulou M."/>
        </authorList>
    </citation>
    <scope>NUCLEOTIDE SEQUENCE</scope>
    <source>
        <tissue evidence="3">Whole organism</tissue>
    </source>
</reference>
<feature type="compositionally biased region" description="Basic and acidic residues" evidence="1">
    <location>
        <begin position="265"/>
        <end position="279"/>
    </location>
</feature>